<dbReference type="CDD" id="cd00075">
    <property type="entry name" value="HATPase"/>
    <property type="match status" value="1"/>
</dbReference>
<dbReference type="RefSeq" id="WP_128220873.1">
    <property type="nucleotide sequence ID" value="NZ_CP034929.1"/>
</dbReference>
<name>A0ABW1R0N2_9ACTN</name>
<dbReference type="PANTHER" id="PTHR45436">
    <property type="entry name" value="SENSOR HISTIDINE KINASE YKOH"/>
    <property type="match status" value="1"/>
</dbReference>
<dbReference type="InterPro" id="IPR003594">
    <property type="entry name" value="HATPase_dom"/>
</dbReference>
<dbReference type="GO" id="GO:0016301">
    <property type="term" value="F:kinase activity"/>
    <property type="evidence" value="ECO:0007669"/>
    <property type="project" value="UniProtKB-KW"/>
</dbReference>
<dbReference type="PROSITE" id="PS50109">
    <property type="entry name" value="HIS_KIN"/>
    <property type="match status" value="1"/>
</dbReference>
<feature type="region of interest" description="Disordered" evidence="8">
    <location>
        <begin position="870"/>
        <end position="893"/>
    </location>
</feature>
<feature type="region of interest" description="Disordered" evidence="8">
    <location>
        <begin position="1"/>
        <end position="38"/>
    </location>
</feature>
<feature type="region of interest" description="Disordered" evidence="8">
    <location>
        <begin position="958"/>
        <end position="1007"/>
    </location>
</feature>
<evidence type="ECO:0000256" key="7">
    <source>
        <dbReference type="ARBA" id="ARBA00022989"/>
    </source>
</evidence>
<feature type="compositionally biased region" description="Low complexity" evidence="8">
    <location>
        <begin position="720"/>
        <end position="732"/>
    </location>
</feature>
<feature type="domain" description="Histidine kinase" evidence="10">
    <location>
        <begin position="523"/>
        <end position="628"/>
    </location>
</feature>
<gene>
    <name evidence="11" type="ORF">ACFPWU_15325</name>
</gene>
<feature type="region of interest" description="Disordered" evidence="8">
    <location>
        <begin position="700"/>
        <end position="806"/>
    </location>
</feature>
<comment type="caution">
    <text evidence="11">The sequence shown here is derived from an EMBL/GenBank/DDBJ whole genome shotgun (WGS) entry which is preliminary data.</text>
</comment>
<proteinExistence type="predicted"/>
<evidence type="ECO:0000256" key="4">
    <source>
        <dbReference type="ARBA" id="ARBA00022679"/>
    </source>
</evidence>
<feature type="compositionally biased region" description="Low complexity" evidence="8">
    <location>
        <begin position="795"/>
        <end position="806"/>
    </location>
</feature>
<accession>A0ABW1R0N2</accession>
<dbReference type="EC" id="2.7.13.3" evidence="2"/>
<evidence type="ECO:0000256" key="8">
    <source>
        <dbReference type="SAM" id="MobiDB-lite"/>
    </source>
</evidence>
<keyword evidence="12" id="KW-1185">Reference proteome</keyword>
<evidence type="ECO:0000256" key="2">
    <source>
        <dbReference type="ARBA" id="ARBA00012438"/>
    </source>
</evidence>
<evidence type="ECO:0000313" key="11">
    <source>
        <dbReference type="EMBL" id="MFC6155033.1"/>
    </source>
</evidence>
<dbReference type="InterPro" id="IPR050428">
    <property type="entry name" value="TCS_sensor_his_kinase"/>
</dbReference>
<comment type="catalytic activity">
    <reaction evidence="1">
        <text>ATP + protein L-histidine = ADP + protein N-phospho-L-histidine.</text>
        <dbReference type="EC" id="2.7.13.3"/>
    </reaction>
</comment>
<dbReference type="PANTHER" id="PTHR45436:SF5">
    <property type="entry name" value="SENSOR HISTIDINE KINASE TRCS"/>
    <property type="match status" value="1"/>
</dbReference>
<feature type="region of interest" description="Disordered" evidence="8">
    <location>
        <begin position="1020"/>
        <end position="1094"/>
    </location>
</feature>
<protein>
    <recommendedName>
        <fullName evidence="2">histidine kinase</fullName>
        <ecNumber evidence="2">2.7.13.3</ecNumber>
    </recommendedName>
</protein>
<keyword evidence="5 9" id="KW-0812">Transmembrane</keyword>
<evidence type="ECO:0000256" key="5">
    <source>
        <dbReference type="ARBA" id="ARBA00022692"/>
    </source>
</evidence>
<feature type="compositionally biased region" description="Low complexity" evidence="8">
    <location>
        <begin position="970"/>
        <end position="984"/>
    </location>
</feature>
<dbReference type="SMART" id="SM00387">
    <property type="entry name" value="HATPase_c"/>
    <property type="match status" value="1"/>
</dbReference>
<dbReference type="Pfam" id="PF02518">
    <property type="entry name" value="HATPase_c"/>
    <property type="match status" value="1"/>
</dbReference>
<dbReference type="Gene3D" id="3.30.565.10">
    <property type="entry name" value="Histidine kinase-like ATPase, C-terminal domain"/>
    <property type="match status" value="1"/>
</dbReference>
<evidence type="ECO:0000256" key="1">
    <source>
        <dbReference type="ARBA" id="ARBA00000085"/>
    </source>
</evidence>
<dbReference type="Gene3D" id="6.10.340.10">
    <property type="match status" value="1"/>
</dbReference>
<feature type="compositionally biased region" description="Basic and acidic residues" evidence="8">
    <location>
        <begin position="871"/>
        <end position="882"/>
    </location>
</feature>
<evidence type="ECO:0000256" key="6">
    <source>
        <dbReference type="ARBA" id="ARBA00022777"/>
    </source>
</evidence>
<dbReference type="EMBL" id="JBHSQI010000012">
    <property type="protein sequence ID" value="MFC6155033.1"/>
    <property type="molecule type" value="Genomic_DNA"/>
</dbReference>
<dbReference type="SUPFAM" id="SSF55874">
    <property type="entry name" value="ATPase domain of HSP90 chaperone/DNA topoisomerase II/histidine kinase"/>
    <property type="match status" value="1"/>
</dbReference>
<evidence type="ECO:0000259" key="10">
    <source>
        <dbReference type="PROSITE" id="PS50109"/>
    </source>
</evidence>
<evidence type="ECO:0000256" key="3">
    <source>
        <dbReference type="ARBA" id="ARBA00022553"/>
    </source>
</evidence>
<organism evidence="11 12">
    <name type="scientific">Nocardioides yefusunii</name>
    <dbReference type="NCBI Taxonomy" id="2500546"/>
    <lineage>
        <taxon>Bacteria</taxon>
        <taxon>Bacillati</taxon>
        <taxon>Actinomycetota</taxon>
        <taxon>Actinomycetes</taxon>
        <taxon>Propionibacteriales</taxon>
        <taxon>Nocardioidaceae</taxon>
        <taxon>Nocardioides</taxon>
    </lineage>
</organism>
<keyword evidence="7 9" id="KW-1133">Transmembrane helix</keyword>
<dbReference type="Proteomes" id="UP001596098">
    <property type="component" value="Unassembled WGS sequence"/>
</dbReference>
<evidence type="ECO:0000313" key="12">
    <source>
        <dbReference type="Proteomes" id="UP001596098"/>
    </source>
</evidence>
<dbReference type="InterPro" id="IPR036890">
    <property type="entry name" value="HATPase_C_sf"/>
</dbReference>
<keyword evidence="6 11" id="KW-0418">Kinase</keyword>
<dbReference type="InterPro" id="IPR005467">
    <property type="entry name" value="His_kinase_dom"/>
</dbReference>
<feature type="compositionally biased region" description="Basic and acidic residues" evidence="8">
    <location>
        <begin position="1022"/>
        <end position="1032"/>
    </location>
</feature>
<sequence>MARKKHDEPSSASDVSPSEPDGSADVLQDLASPGDSPSRAPWYQISGWRLRNKIALSLAFPMIAASWFATDKAIESYLVQQSHEATAEQVRVLAPALDFLYAAENSYVQTLHTEVGSPERLAAVDEVTQTAQALAAVQGSDALDENQRSKINTLLAWSEQLQDPAARRVTTATTSQATQLHNAVQDYYQTIVAGQVVPEASLQQIAFVMDGHFGLTMQRIYTEPDSTKIRNQTELLQWIGIERGAIDSLVDARPAGDPDATSLTSQNVQRPPVVAQGNGELRYTPALDLYNSINRVAVDEALAALDENAAEARAKALLNMAILLGSLAVTMLLAWLIARLIVNPVRRVRDGALNVANDALPRAVAQIRAGEEPDAIIPIDVTTDEEMGQLARAVDDLHRAAVGLASGEARLRSQVGEMFVTLSRRNTSLINQQLGLIEELERDEQDPRRLESLFRLDHLAARMRRTAESLVILSDAPVRLRDAAPLSVTDSLQAATAGVQEYQRVELRGATTTQIVGAAANDVVHLLTELIDNALSFSPPTAPVQVSTTTDGSSVTIAISDGGLGMPADMLRQLNEMLAQQVGVTPDAARRMGLFVVSRLARRHDLGVSLSENGRGGVTATVVIPAALIVGATPTLTTPNAAPAAGLPAPVLNAPVNDAPVFDAPDALSAPVADEAAAVAPLASVDMFAPLADEAKASAPVQAEPFKAQPVRAPAARTAPDPLSDPLTDPLTDPLPPLPVADKAPAPSPFGGLLPKRRPGATVPDRTAAVNPMGDSLFGGGDKPSGGLFSRSENAPASPAPAADPLSDPIVEQVAEPAVEQVAEPAVEETAVPEAEIVPLVAWTPSTLTEDLTPATGHFNHEATPVAEEAAEQRGDEERVVEPETPATRASVSSLELPPLALRATHADVDEPVTPATTDNSVSMFGDVGADTRTLPVRDPQDNPVAAARMGMFNALAKGSARAERSSLTDTTASPQSAAAPAGDGTQGEEHDGEAPSSWLSGQGTGFVNSSADAGWAAAEQVAKHVETRRTEAGLPQRRPGQRLVPGAVAPTRTTPPRDPEAIRRRLASHAAGVSRGRTATVTPTTPAQEEGQS</sequence>
<keyword evidence="4" id="KW-0808">Transferase</keyword>
<feature type="transmembrane region" description="Helical" evidence="9">
    <location>
        <begin position="316"/>
        <end position="338"/>
    </location>
</feature>
<keyword evidence="3" id="KW-0597">Phosphoprotein</keyword>
<evidence type="ECO:0000256" key="9">
    <source>
        <dbReference type="SAM" id="Phobius"/>
    </source>
</evidence>
<keyword evidence="9" id="KW-0472">Membrane</keyword>
<feature type="compositionally biased region" description="Polar residues" evidence="8">
    <location>
        <begin position="1078"/>
        <end position="1094"/>
    </location>
</feature>
<reference evidence="12" key="1">
    <citation type="journal article" date="2019" name="Int. J. Syst. Evol. Microbiol.">
        <title>The Global Catalogue of Microorganisms (GCM) 10K type strain sequencing project: providing services to taxonomists for standard genome sequencing and annotation.</title>
        <authorList>
            <consortium name="The Broad Institute Genomics Platform"/>
            <consortium name="The Broad Institute Genome Sequencing Center for Infectious Disease"/>
            <person name="Wu L."/>
            <person name="Ma J."/>
        </authorList>
    </citation>
    <scope>NUCLEOTIDE SEQUENCE [LARGE SCALE GENOMIC DNA]</scope>
    <source>
        <strain evidence="12">DFY28</strain>
    </source>
</reference>
<feature type="compositionally biased region" description="Polar residues" evidence="8">
    <location>
        <begin position="998"/>
        <end position="1007"/>
    </location>
</feature>